<dbReference type="RefSeq" id="XP_025562695.1">
    <property type="nucleotide sequence ID" value="XM_025711243.1"/>
</dbReference>
<feature type="domain" description="Heterokaryon incompatibility" evidence="1">
    <location>
        <begin position="62"/>
        <end position="167"/>
    </location>
</feature>
<accession>A0A319BAC6</accession>
<keyword evidence="3" id="KW-1185">Reference proteome</keyword>
<evidence type="ECO:0000259" key="1">
    <source>
        <dbReference type="Pfam" id="PF06985"/>
    </source>
</evidence>
<dbReference type="GeneID" id="37215835"/>
<organism evidence="2 3">
    <name type="scientific">Aspergillus vadensis (strain CBS 113365 / IMI 142717 / IBT 24658)</name>
    <dbReference type="NCBI Taxonomy" id="1448311"/>
    <lineage>
        <taxon>Eukaryota</taxon>
        <taxon>Fungi</taxon>
        <taxon>Dikarya</taxon>
        <taxon>Ascomycota</taxon>
        <taxon>Pezizomycotina</taxon>
        <taxon>Eurotiomycetes</taxon>
        <taxon>Eurotiomycetidae</taxon>
        <taxon>Eurotiales</taxon>
        <taxon>Aspergillaceae</taxon>
        <taxon>Aspergillus</taxon>
        <taxon>Aspergillus subgen. Circumdati</taxon>
    </lineage>
</organism>
<gene>
    <name evidence="2" type="ORF">BO88DRAFT_463222</name>
</gene>
<dbReference type="Pfam" id="PF06985">
    <property type="entry name" value="HET"/>
    <property type="match status" value="1"/>
</dbReference>
<dbReference type="EMBL" id="KZ821625">
    <property type="protein sequence ID" value="PYH68901.1"/>
    <property type="molecule type" value="Genomic_DNA"/>
</dbReference>
<dbReference type="PANTHER" id="PTHR24148:SF78">
    <property type="entry name" value="HETEROKARYON INCOMPATIBILITY DOMAIN-CONTAINING PROTEIN"/>
    <property type="match status" value="1"/>
</dbReference>
<dbReference type="AlphaFoldDB" id="A0A319BAC6"/>
<dbReference type="InterPro" id="IPR055530">
    <property type="entry name" value="DUF7104"/>
</dbReference>
<sequence length="675" mass="75716">MVPFNYSELRLGPKTTRLVRLLPSEKDETPIRCELITYVLPESTGRKHLYEALSYVWGSQIETPLVHLRDHQLERILWIDAICINQEDADEKSEQIPLMRSIYAQAARVIVWLGEAMRDGDEALMIIQRWAAASSPSDDSLLDDCLSDPCSRLLRRDWFQRAWILQEVGVARCISILCGSVEINGHVFCEGLENCLLSLPSFIYPILHLIKGSYLRPRFEIDSCGTLAIGELLDMYRFHKATMLHDKIYSLLGLCVEDPDEVGLKPNYRLPWNEVFMQAIMHVFPSSCSVETWPESPVAVIKGKGLVLGYVGFAQKHILKNGSQQIEVNYNDTAHSLGYQGKWGTEWRLRVSAESVEQGDIIFLLKGASSPIIIRPCSGYFTVVVSTTALQSHDDMEWSNGVSTPKDFLTQSSLNDIVLVWDISSSDGEKNKEHDDQNDLIYLVPRYQEKAVEKKKRLQAISLISEGIMTQILQQNGSEKGDTALLMLHLRIGRGLPDLKELIKAAAADRRLDEIMMVEQLLKHGRDSLPVSKSVVAAAAANEELLGFIALERLQKYCGKCLPVTEDVVKAAAANEGFFGYGIIKRLLQHCGESIPVSEELLEHCGRGSIIVSKDVIKAATANKRNFWDETVQQRLEDFATSLLDFDDVIDAVAANEEVGQELLLAYGKPEPTRI</sequence>
<proteinExistence type="predicted"/>
<protein>
    <submittedName>
        <fullName evidence="2">HET domain protein</fullName>
    </submittedName>
</protein>
<dbReference type="InterPro" id="IPR052895">
    <property type="entry name" value="HetReg/Transcr_Mod"/>
</dbReference>
<dbReference type="OrthoDB" id="3477286at2759"/>
<evidence type="ECO:0000313" key="2">
    <source>
        <dbReference type="EMBL" id="PYH68901.1"/>
    </source>
</evidence>
<evidence type="ECO:0000313" key="3">
    <source>
        <dbReference type="Proteomes" id="UP000248405"/>
    </source>
</evidence>
<reference evidence="2" key="1">
    <citation type="submission" date="2016-12" db="EMBL/GenBank/DDBJ databases">
        <title>The genomes of Aspergillus section Nigri reveals drivers in fungal speciation.</title>
        <authorList>
            <consortium name="DOE Joint Genome Institute"/>
            <person name="Vesth T.C."/>
            <person name="Nybo J."/>
            <person name="Theobald S."/>
            <person name="Brandl J."/>
            <person name="Frisvad J.C."/>
            <person name="Nielsen K.F."/>
            <person name="Lyhne E.K."/>
            <person name="Kogle M.E."/>
            <person name="Kuo A."/>
            <person name="Riley R."/>
            <person name="Clum A."/>
            <person name="Nolan M."/>
            <person name="Lipzen A."/>
            <person name="Salamov A."/>
            <person name="Henrissat B."/>
            <person name="Wiebenga A."/>
            <person name="De Vries R.P."/>
            <person name="Grigoriev I.V."/>
            <person name="Mortensen U.H."/>
            <person name="Andersen M.R."/>
            <person name="Baker S.E."/>
        </authorList>
    </citation>
    <scope>NUCLEOTIDE SEQUENCE [LARGE SCALE GENOMIC DNA]</scope>
    <source>
        <strain evidence="2">CBS 113365</strain>
    </source>
</reference>
<dbReference type="Proteomes" id="UP000248405">
    <property type="component" value="Unassembled WGS sequence"/>
</dbReference>
<dbReference type="InterPro" id="IPR010730">
    <property type="entry name" value="HET"/>
</dbReference>
<name>A0A319BAC6_ASPVC</name>
<dbReference type="Pfam" id="PF23397">
    <property type="entry name" value="DUF7104"/>
    <property type="match status" value="2"/>
</dbReference>
<dbReference type="PANTHER" id="PTHR24148">
    <property type="entry name" value="ANKYRIN REPEAT DOMAIN-CONTAINING PROTEIN 39 HOMOLOG-RELATED"/>
    <property type="match status" value="1"/>
</dbReference>